<evidence type="ECO:0000313" key="6">
    <source>
        <dbReference type="Proteomes" id="UP000095651"/>
    </source>
</evidence>
<evidence type="ECO:0000256" key="2">
    <source>
        <dbReference type="ARBA" id="ARBA00038358"/>
    </source>
</evidence>
<evidence type="ECO:0000256" key="4">
    <source>
        <dbReference type="PIRSR" id="PIRSR610905-2"/>
    </source>
</evidence>
<dbReference type="Proteomes" id="UP000095651">
    <property type="component" value="Unassembled WGS sequence"/>
</dbReference>
<feature type="active site" description="Nucleophile" evidence="3">
    <location>
        <position position="100"/>
    </location>
</feature>
<dbReference type="InterPro" id="IPR012341">
    <property type="entry name" value="6hp_glycosidase-like_sf"/>
</dbReference>
<dbReference type="PANTHER" id="PTHR36845:SF1">
    <property type="entry name" value="HYDROLASE, PUTATIVE (AFU_ORTHOLOGUE AFUA_7G05090)-RELATED"/>
    <property type="match status" value="1"/>
</dbReference>
<comment type="similarity">
    <text evidence="2">Belongs to the glycosyl hydrolase 88 family.</text>
</comment>
<evidence type="ECO:0000313" key="5">
    <source>
        <dbReference type="EMBL" id="CUP33840.1"/>
    </source>
</evidence>
<dbReference type="GO" id="GO:0052757">
    <property type="term" value="F:chondroitin hydrolase activity"/>
    <property type="evidence" value="ECO:0007669"/>
    <property type="project" value="TreeGrafter"/>
</dbReference>
<dbReference type="SUPFAM" id="SSF48208">
    <property type="entry name" value="Six-hairpin glycosidases"/>
    <property type="match status" value="1"/>
</dbReference>
<accession>A0A174MI12</accession>
<dbReference type="InterPro" id="IPR008928">
    <property type="entry name" value="6-hairpin_glycosidase_sf"/>
</dbReference>
<dbReference type="Pfam" id="PF07470">
    <property type="entry name" value="Glyco_hydro_88"/>
    <property type="match status" value="1"/>
</dbReference>
<dbReference type="GO" id="GO:0000272">
    <property type="term" value="P:polysaccharide catabolic process"/>
    <property type="evidence" value="ECO:0007669"/>
    <property type="project" value="TreeGrafter"/>
</dbReference>
<feature type="binding site" evidence="4">
    <location>
        <position position="233"/>
    </location>
    <ligand>
        <name>substrate</name>
    </ligand>
</feature>
<dbReference type="EC" id="3.2.1.179" evidence="5"/>
<feature type="binding site" evidence="4">
    <location>
        <position position="229"/>
    </location>
    <ligand>
        <name>substrate</name>
    </ligand>
</feature>
<feature type="active site" description="Proton donor" evidence="3">
    <location>
        <position position="157"/>
    </location>
</feature>
<dbReference type="EMBL" id="CYZE01000025">
    <property type="protein sequence ID" value="CUP33840.1"/>
    <property type="molecule type" value="Genomic_DNA"/>
</dbReference>
<gene>
    <name evidence="5" type="primary">ugl_11</name>
    <name evidence="5" type="ORF">ERS852407_05646</name>
</gene>
<keyword evidence="5" id="KW-0326">Glycosidase</keyword>
<dbReference type="PANTHER" id="PTHR36845">
    <property type="entry name" value="HYDROLASE, PUTATIVE (AFU_ORTHOLOGUE AFUA_7G05090)-RELATED"/>
    <property type="match status" value="1"/>
</dbReference>
<dbReference type="InterPro" id="IPR010905">
    <property type="entry name" value="Glyco_hydro_88"/>
</dbReference>
<name>A0A174MI12_9FIRM</name>
<protein>
    <submittedName>
        <fullName evidence="5">Glycosyl hydrolase family protein</fullName>
        <ecNumber evidence="5">3.2.1.179</ecNumber>
    </submittedName>
</protein>
<evidence type="ECO:0000256" key="3">
    <source>
        <dbReference type="PIRSR" id="PIRSR610905-1"/>
    </source>
</evidence>
<dbReference type="Gene3D" id="1.50.10.10">
    <property type="match status" value="1"/>
</dbReference>
<proteinExistence type="inferred from homology"/>
<dbReference type="AlphaFoldDB" id="A0A174MI12"/>
<organism evidence="5 6">
    <name type="scientific">Hungatella hathewayi</name>
    <dbReference type="NCBI Taxonomy" id="154046"/>
    <lineage>
        <taxon>Bacteria</taxon>
        <taxon>Bacillati</taxon>
        <taxon>Bacillota</taxon>
        <taxon>Clostridia</taxon>
        <taxon>Lachnospirales</taxon>
        <taxon>Lachnospiraceae</taxon>
        <taxon>Hungatella</taxon>
    </lineage>
</organism>
<sequence length="377" mass="42100">MLWEIDGETHIWAEEIWGKLERKLEAQCLRLGSMMPYVPVNGAYEDMGKKELAAWTNGFYSGILWQMYHAAGKACYRKAAEGIEVRLDEALASYIKLDHDVGFLWLHTAVADYRLTGSEASRTRGLHAAGILAGRYNPKAGYLRAWNGERSGIAIVDCLMNLPLLYWAAGELHDSALRQIAVNHTDMALKYIIRPDGSCNHLVEFAPETGEYLGNPGGQGYESGSSWSRGQAWAIYGMALAYRYTGNTAYLDASKRVAHYFCANAAINGYVPLIDFRAPEEPRYLDTTAGVCAACGLLELAGHVKPLEKNLYVKSAVRCLKAVTDEYCEWDPKKDSIVSHGSARYDRAADREVPVIYGDYFLVEGILRLLNKDFLIW</sequence>
<reference evidence="5 6" key="1">
    <citation type="submission" date="2015-09" db="EMBL/GenBank/DDBJ databases">
        <authorList>
            <consortium name="Pathogen Informatics"/>
        </authorList>
    </citation>
    <scope>NUCLEOTIDE SEQUENCE [LARGE SCALE GENOMIC DNA]</scope>
    <source>
        <strain evidence="5 6">2789STDY5608850</strain>
    </source>
</reference>
<dbReference type="RefSeq" id="WP_055660248.1">
    <property type="nucleotide sequence ID" value="NZ_CABIXC010000025.1"/>
</dbReference>
<feature type="binding site" evidence="4">
    <location>
        <position position="157"/>
    </location>
    <ligand>
        <name>substrate</name>
    </ligand>
</feature>
<dbReference type="InterPro" id="IPR052369">
    <property type="entry name" value="UG_Glycosaminoglycan_Hydrolase"/>
</dbReference>
<keyword evidence="1 5" id="KW-0378">Hydrolase</keyword>
<feature type="binding site" evidence="4">
    <location>
        <position position="100"/>
    </location>
    <ligand>
        <name>substrate</name>
    </ligand>
</feature>
<evidence type="ECO:0000256" key="1">
    <source>
        <dbReference type="ARBA" id="ARBA00022801"/>
    </source>
</evidence>